<organism evidence="2">
    <name type="scientific">marine sediment metagenome</name>
    <dbReference type="NCBI Taxonomy" id="412755"/>
    <lineage>
        <taxon>unclassified sequences</taxon>
        <taxon>metagenomes</taxon>
        <taxon>ecological metagenomes</taxon>
    </lineage>
</organism>
<evidence type="ECO:0000259" key="1">
    <source>
        <dbReference type="Pfam" id="PF21758"/>
    </source>
</evidence>
<comment type="caution">
    <text evidence="2">The sequence shown here is derived from an EMBL/GenBank/DDBJ whole genome shotgun (WGS) entry which is preliminary data.</text>
</comment>
<protein>
    <recommendedName>
        <fullName evidence="1">Prenylated flavin chaperone LpdD-like domain-containing protein</fullName>
    </recommendedName>
</protein>
<proteinExistence type="predicted"/>
<dbReference type="AlphaFoldDB" id="X0SCR8"/>
<dbReference type="EMBL" id="BARS01008441">
    <property type="protein sequence ID" value="GAF78848.1"/>
    <property type="molecule type" value="Genomic_DNA"/>
</dbReference>
<accession>X0SCR8</accession>
<dbReference type="InterPro" id="IPR048844">
    <property type="entry name" value="LpdD_chaperone-like"/>
</dbReference>
<feature type="domain" description="Prenylated flavin chaperone LpdD-like" evidence="1">
    <location>
        <begin position="10"/>
        <end position="105"/>
    </location>
</feature>
<feature type="non-terminal residue" evidence="2">
    <location>
        <position position="107"/>
    </location>
</feature>
<dbReference type="Pfam" id="PF21758">
    <property type="entry name" value="PAC_bac"/>
    <property type="match status" value="1"/>
</dbReference>
<evidence type="ECO:0000313" key="2">
    <source>
        <dbReference type="EMBL" id="GAF78848.1"/>
    </source>
</evidence>
<name>X0SCR8_9ZZZZ</name>
<reference evidence="2" key="1">
    <citation type="journal article" date="2014" name="Front. Microbiol.">
        <title>High frequency of phylogenetically diverse reductive dehalogenase-homologous genes in deep subseafloor sedimentary metagenomes.</title>
        <authorList>
            <person name="Kawai M."/>
            <person name="Futagami T."/>
            <person name="Toyoda A."/>
            <person name="Takaki Y."/>
            <person name="Nishi S."/>
            <person name="Hori S."/>
            <person name="Arai W."/>
            <person name="Tsubouchi T."/>
            <person name="Morono Y."/>
            <person name="Uchiyama I."/>
            <person name="Ito T."/>
            <person name="Fujiyama A."/>
            <person name="Inagaki F."/>
            <person name="Takami H."/>
        </authorList>
    </citation>
    <scope>NUCLEOTIDE SEQUENCE</scope>
    <source>
        <strain evidence="2">Expedition CK06-06</strain>
    </source>
</reference>
<sequence length="107" mass="11694">MVSYKLTEGKGRTRVSLLAEDIGDGQIVLINNENAHIGAVALGEYDFGHERSSVSVITRLGHKDDFIAQKAAYLISKRLKKPVCVIAGVHVDNITEAEISKILENSF</sequence>
<gene>
    <name evidence="2" type="ORF">S01H1_16093</name>
</gene>